<feature type="compositionally biased region" description="Polar residues" evidence="1">
    <location>
        <begin position="554"/>
        <end position="577"/>
    </location>
</feature>
<protein>
    <recommendedName>
        <fullName evidence="2">AHC1-like C2H2 zinc-finger domain-containing protein</fullName>
    </recommendedName>
</protein>
<feature type="region of interest" description="Disordered" evidence="1">
    <location>
        <begin position="46"/>
        <end position="133"/>
    </location>
</feature>
<feature type="compositionally biased region" description="Low complexity" evidence="1">
    <location>
        <begin position="101"/>
        <end position="111"/>
    </location>
</feature>
<feature type="compositionally biased region" description="Polar residues" evidence="1">
    <location>
        <begin position="402"/>
        <end position="417"/>
    </location>
</feature>
<evidence type="ECO:0000259" key="2">
    <source>
        <dbReference type="Pfam" id="PF25909"/>
    </source>
</evidence>
<sequence length="724" mass="76426">MFRLLPWSSALGGNKVMAEELKMLAISPHCASPGLNSIGLPQLKRKRSDSSDAAAVEDAPVATKLRSDDASSNSLSGKKTLSSTVNGEPAVSRNSASLGDSTSNNSISKSSKSPHRRQSSSSSSSITADKTAAPRKIDVDTLRETLEAQLSLEVLLKHNELRLIDQEIAKCQIALEQLRRCAEIPYPGSHVAGVSQSVSNGTGMAVRAPGNGVAPISPAPWGVTDGPYTRHYARWLIPDPRFDGGELESGTPLTPGALGTPLAEGRSTRGNPVDGGYLASKSRPQRGSAGAKLQSLPSGYPTPKEKAGPMIIRRKSDGVLVKLICLDCRRDNFSSTQGFINHCRIAHNRNFASHDAAAMASGEPVEVDEAGAVVPGKNETPSATAAGFVHPLIRSAHVIEPSTKTPSSVPEGSGDTTTPRRHSVASRRALSAVETPTMHSQAGKRTTSVGGKASHRNSFTGSPDTPHLSSLMQRRGVGVDLDKLVGEAKTTMDLEAYSSEAESEDDPPETSVDAATQAQKPLGNRAVRQSMRTTGSKTASQRPGSRKGYDNTNHHSPSLNGYFQSSYEPASSVSRSTAMEDLREELSPTTLESNQAPSLVSDDDDYGAASESDSPEPSSSEAGDQDEEFSHIDVEDDEGAAASPATTGPKSDPDMGSGAAHPSKSLSRSLRRSSTKKKDRVMSASIAPVKRSKDEKRVSFVSPNSRSAKGKRNASKKSSGGRKH</sequence>
<gene>
    <name evidence="3" type="ORF">CNMCM6805_001664</name>
</gene>
<organism evidence="3 4">
    <name type="scientific">Aspergillus fumigatiaffinis</name>
    <dbReference type="NCBI Taxonomy" id="340414"/>
    <lineage>
        <taxon>Eukaryota</taxon>
        <taxon>Fungi</taxon>
        <taxon>Dikarya</taxon>
        <taxon>Ascomycota</taxon>
        <taxon>Pezizomycotina</taxon>
        <taxon>Eurotiomycetes</taxon>
        <taxon>Eurotiomycetidae</taxon>
        <taxon>Eurotiales</taxon>
        <taxon>Aspergillaceae</taxon>
        <taxon>Aspergillus</taxon>
        <taxon>Aspergillus subgen. Fumigati</taxon>
    </lineage>
</organism>
<proteinExistence type="predicted"/>
<evidence type="ECO:0000313" key="3">
    <source>
        <dbReference type="EMBL" id="KAF4229090.1"/>
    </source>
</evidence>
<feature type="region of interest" description="Disordered" evidence="1">
    <location>
        <begin position="244"/>
        <end position="307"/>
    </location>
</feature>
<accession>A0A8H4M5L0</accession>
<feature type="compositionally biased region" description="Polar residues" evidence="1">
    <location>
        <begin position="530"/>
        <end position="543"/>
    </location>
</feature>
<feature type="compositionally biased region" description="Low complexity" evidence="1">
    <location>
        <begin position="51"/>
        <end position="62"/>
    </location>
</feature>
<dbReference type="OrthoDB" id="5355528at2759"/>
<feature type="compositionally biased region" description="Polar residues" evidence="1">
    <location>
        <begin position="587"/>
        <end position="598"/>
    </location>
</feature>
<feature type="compositionally biased region" description="Polar residues" evidence="1">
    <location>
        <begin position="437"/>
        <end position="449"/>
    </location>
</feature>
<feature type="region of interest" description="Disordered" evidence="1">
    <location>
        <begin position="399"/>
        <end position="473"/>
    </location>
</feature>
<feature type="region of interest" description="Disordered" evidence="1">
    <location>
        <begin position="496"/>
        <end position="724"/>
    </location>
</feature>
<feature type="compositionally biased region" description="Basic residues" evidence="1">
    <location>
        <begin position="669"/>
        <end position="679"/>
    </location>
</feature>
<feature type="compositionally biased region" description="Polar residues" evidence="1">
    <location>
        <begin position="456"/>
        <end position="472"/>
    </location>
</feature>
<dbReference type="EMBL" id="JAAAPX010000139">
    <property type="protein sequence ID" value="KAF4229090.1"/>
    <property type="molecule type" value="Genomic_DNA"/>
</dbReference>
<reference evidence="3" key="2">
    <citation type="submission" date="2020-04" db="EMBL/GenBank/DDBJ databases">
        <authorList>
            <person name="Santos R.A.C."/>
            <person name="Steenwyk J.L."/>
            <person name="Rivero-Menendez O."/>
            <person name="Mead M.E."/>
            <person name="Silva L.P."/>
            <person name="Bastos R.W."/>
            <person name="Alastruey-Izquierdo A."/>
            <person name="Goldman G.H."/>
            <person name="Rokas A."/>
        </authorList>
    </citation>
    <scope>NUCLEOTIDE SEQUENCE</scope>
    <source>
        <strain evidence="3">CNM-CM6805</strain>
    </source>
</reference>
<feature type="compositionally biased region" description="Basic residues" evidence="1">
    <location>
        <begin position="708"/>
        <end position="724"/>
    </location>
</feature>
<reference evidence="3" key="1">
    <citation type="journal article" date="2020" name="bioRxiv">
        <title>Genomic and phenotypic heterogeneity of clinical isolates of the human pathogens Aspergillus fumigatus, Aspergillus lentulus and Aspergillus fumigatiaffinis.</title>
        <authorList>
            <person name="dos Santos R.A.C."/>
            <person name="Steenwyk J.L."/>
            <person name="Rivero-Menendez O."/>
            <person name="Mead M.E."/>
            <person name="Silva L.P."/>
            <person name="Bastos R.W."/>
            <person name="Alastruey-Izquierdo A."/>
            <person name="Goldman G.H."/>
            <person name="Rokas A."/>
        </authorList>
    </citation>
    <scope>NUCLEOTIDE SEQUENCE</scope>
    <source>
        <strain evidence="3">CNM-CM6805</strain>
    </source>
</reference>
<keyword evidence="4" id="KW-1185">Reference proteome</keyword>
<comment type="caution">
    <text evidence="3">The sequence shown here is derived from an EMBL/GenBank/DDBJ whole genome shotgun (WGS) entry which is preliminary data.</text>
</comment>
<evidence type="ECO:0000256" key="1">
    <source>
        <dbReference type="SAM" id="MobiDB-lite"/>
    </source>
</evidence>
<name>A0A8H4M5L0_9EURO</name>
<evidence type="ECO:0000313" key="4">
    <source>
        <dbReference type="Proteomes" id="UP000653565"/>
    </source>
</evidence>
<dbReference type="AlphaFoldDB" id="A0A8H4M5L0"/>
<dbReference type="InterPro" id="IPR058706">
    <property type="entry name" value="zf-C2H2_AHC1-like"/>
</dbReference>
<feature type="compositionally biased region" description="Low complexity" evidence="1">
    <location>
        <begin position="607"/>
        <end position="622"/>
    </location>
</feature>
<dbReference type="Pfam" id="PF25909">
    <property type="entry name" value="zf-C2H2_AHC1"/>
    <property type="match status" value="1"/>
</dbReference>
<dbReference type="Proteomes" id="UP000653565">
    <property type="component" value="Unassembled WGS sequence"/>
</dbReference>
<feature type="domain" description="AHC1-like C2H2 zinc-finger" evidence="2">
    <location>
        <begin position="312"/>
        <end position="359"/>
    </location>
</feature>
<feature type="compositionally biased region" description="Polar residues" evidence="1">
    <location>
        <begin position="70"/>
        <end position="100"/>
    </location>
</feature>